<organism evidence="2 4">
    <name type="scientific">Clostridium innocuum</name>
    <dbReference type="NCBI Taxonomy" id="1522"/>
    <lineage>
        <taxon>Bacteria</taxon>
        <taxon>Bacillati</taxon>
        <taxon>Bacillota</taxon>
        <taxon>Clostridia</taxon>
        <taxon>Eubacteriales</taxon>
        <taxon>Clostridiaceae</taxon>
        <taxon>Clostridium</taxon>
    </lineage>
</organism>
<reference evidence="2 4" key="1">
    <citation type="submission" date="2014-08" db="EMBL/GenBank/DDBJ databases">
        <title>Clostridium innocuum, an unnegligible vancomycin-resistant pathogen causing extra-intestinal infections.</title>
        <authorList>
            <person name="Feng Y."/>
            <person name="Chiu C.-H."/>
        </authorList>
    </citation>
    <scope>NUCLEOTIDE SEQUENCE [LARGE SCALE GENOMIC DNA]</scope>
    <source>
        <strain evidence="2 4">AN88</strain>
    </source>
</reference>
<dbReference type="RefSeq" id="WP_002609441.1">
    <property type="nucleotide sequence ID" value="NZ_BAAACC010000002.1"/>
</dbReference>
<gene>
    <name evidence="2" type="ORF">CIAN88_17350</name>
    <name evidence="3" type="ORF">G4D54_16590</name>
</gene>
<dbReference type="Proteomes" id="UP000503330">
    <property type="component" value="Chromosome"/>
</dbReference>
<sequence>MTGNEYNDKANLNHEYMIVYQDMLRYLSSKDISLLVARDIRDDILAMALESQTRGLKVEEAFGDYQKFCDAVCANAVQETRLEKLLRWWRLLSSLMVLWALLDVIGMGIDESEYVKNGMLFVSWKTIMFYIMLILGSTVLVQWHNRRSFHRILGAWYTYLIAYGVLAVGFKFVLYLLSSCFHVSTGMLSIPLWLLALLAISCILSWIAYHFLLEKQFRLYRGMQEEA</sequence>
<dbReference type="AlphaFoldDB" id="A0A099I472"/>
<name>A0A099I472_CLOIN</name>
<dbReference type="Proteomes" id="UP000030008">
    <property type="component" value="Unassembled WGS sequence"/>
</dbReference>
<feature type="transmembrane region" description="Helical" evidence="1">
    <location>
        <begin position="88"/>
        <end position="109"/>
    </location>
</feature>
<dbReference type="GeneID" id="61927189"/>
<dbReference type="EMBL" id="JQIF01000089">
    <property type="protein sequence ID" value="KGJ52057.1"/>
    <property type="molecule type" value="Genomic_DNA"/>
</dbReference>
<accession>A0A099I472</accession>
<dbReference type="Gene3D" id="1.10.1900.10">
    <property type="entry name" value="c-terminal domain of poly(a) binding protein"/>
    <property type="match status" value="1"/>
</dbReference>
<evidence type="ECO:0000256" key="1">
    <source>
        <dbReference type="SAM" id="Phobius"/>
    </source>
</evidence>
<evidence type="ECO:0000313" key="4">
    <source>
        <dbReference type="Proteomes" id="UP000030008"/>
    </source>
</evidence>
<dbReference type="SUPFAM" id="SSF158560">
    <property type="entry name" value="BH3980-like"/>
    <property type="match status" value="1"/>
</dbReference>
<keyword evidence="1" id="KW-0472">Membrane</keyword>
<protein>
    <recommendedName>
        <fullName evidence="6">DUF1048 domain-containing protein</fullName>
    </recommendedName>
</protein>
<feature type="transmembrane region" description="Helical" evidence="1">
    <location>
        <begin position="190"/>
        <end position="213"/>
    </location>
</feature>
<evidence type="ECO:0000313" key="5">
    <source>
        <dbReference type="Proteomes" id="UP000503330"/>
    </source>
</evidence>
<feature type="transmembrane region" description="Helical" evidence="1">
    <location>
        <begin position="121"/>
        <end position="143"/>
    </location>
</feature>
<evidence type="ECO:0000313" key="3">
    <source>
        <dbReference type="EMBL" id="QJA03943.1"/>
    </source>
</evidence>
<feature type="transmembrane region" description="Helical" evidence="1">
    <location>
        <begin position="155"/>
        <end position="178"/>
    </location>
</feature>
<evidence type="ECO:0008006" key="6">
    <source>
        <dbReference type="Google" id="ProtNLM"/>
    </source>
</evidence>
<reference evidence="3 5" key="2">
    <citation type="submission" date="2020-02" db="EMBL/GenBank/DDBJ databases">
        <authorList>
            <person name="Kociolek L.K."/>
            <person name="Ozer E.A."/>
        </authorList>
    </citation>
    <scope>NUCLEOTIDE SEQUENCE [LARGE SCALE GENOMIC DNA]</scope>
    <source>
        <strain evidence="3 5">ATCC 14501</strain>
    </source>
</reference>
<keyword evidence="1" id="KW-1133">Transmembrane helix</keyword>
<keyword evidence="1" id="KW-0812">Transmembrane</keyword>
<evidence type="ECO:0000313" key="2">
    <source>
        <dbReference type="EMBL" id="KGJ52057.1"/>
    </source>
</evidence>
<dbReference type="EMBL" id="CP048838">
    <property type="protein sequence ID" value="QJA03943.1"/>
    <property type="molecule type" value="Genomic_DNA"/>
</dbReference>
<proteinExistence type="predicted"/>